<evidence type="ECO:0000256" key="1">
    <source>
        <dbReference type="SAM" id="MobiDB-lite"/>
    </source>
</evidence>
<dbReference type="PANTHER" id="PTHR14303">
    <property type="entry name" value="DNA POLYMERASE DELTA SUBUNIT 4"/>
    <property type="match status" value="1"/>
</dbReference>
<gene>
    <name evidence="3" type="primary">ORF132628</name>
    <name evidence="2" type="synonym">ORF132625</name>
</gene>
<evidence type="ECO:0008006" key="4">
    <source>
        <dbReference type="Google" id="ProtNLM"/>
    </source>
</evidence>
<dbReference type="GO" id="GO:0003887">
    <property type="term" value="F:DNA-directed DNA polymerase activity"/>
    <property type="evidence" value="ECO:0007669"/>
    <property type="project" value="TreeGrafter"/>
</dbReference>
<reference evidence="3" key="1">
    <citation type="submission" date="2014-12" db="EMBL/GenBank/DDBJ databases">
        <title>Insight into the proteome of Arion vulgaris.</title>
        <authorList>
            <person name="Aradska J."/>
            <person name="Bulat T."/>
            <person name="Smidak R."/>
            <person name="Sarate P."/>
            <person name="Gangsoo J."/>
            <person name="Sialana F."/>
            <person name="Bilban M."/>
            <person name="Lubec G."/>
        </authorList>
    </citation>
    <scope>NUCLEOTIDE SEQUENCE</scope>
    <source>
        <tissue evidence="3">Skin</tissue>
    </source>
</reference>
<protein>
    <recommendedName>
        <fullName evidence="4">DNA polymerase delta subunit 4</fullName>
    </recommendedName>
</protein>
<dbReference type="EMBL" id="HACG01035766">
    <property type="protein sequence ID" value="CEK82631.1"/>
    <property type="molecule type" value="Transcribed_RNA"/>
</dbReference>
<organism evidence="3">
    <name type="scientific">Arion vulgaris</name>
    <dbReference type="NCBI Taxonomy" id="1028688"/>
    <lineage>
        <taxon>Eukaryota</taxon>
        <taxon>Metazoa</taxon>
        <taxon>Spiralia</taxon>
        <taxon>Lophotrochozoa</taxon>
        <taxon>Mollusca</taxon>
        <taxon>Gastropoda</taxon>
        <taxon>Heterobranchia</taxon>
        <taxon>Euthyneura</taxon>
        <taxon>Panpulmonata</taxon>
        <taxon>Eupulmonata</taxon>
        <taxon>Stylommatophora</taxon>
        <taxon>Helicina</taxon>
        <taxon>Arionoidea</taxon>
        <taxon>Arionidae</taxon>
        <taxon>Arion</taxon>
    </lineage>
</organism>
<sequence>MAPKKSSTAPKHVNKAFPQRKRGTRQPKVKGSKKDKIKSETQVTKTSPVSPAQRQLDVQKERELIVLKKFDLILEYGPCIGITRMERWERANKHGLNPPVEVKNIISGHKDDEVYTECLWNDYTTLR</sequence>
<dbReference type="AlphaFoldDB" id="A0A0B7APU6"/>
<dbReference type="GO" id="GO:0000731">
    <property type="term" value="P:DNA synthesis involved in DNA repair"/>
    <property type="evidence" value="ECO:0007669"/>
    <property type="project" value="InterPro"/>
</dbReference>
<dbReference type="InterPro" id="IPR007218">
    <property type="entry name" value="DNA_pol_delta_4"/>
</dbReference>
<feature type="compositionally biased region" description="Basic residues" evidence="1">
    <location>
        <begin position="12"/>
        <end position="31"/>
    </location>
</feature>
<evidence type="ECO:0000313" key="2">
    <source>
        <dbReference type="EMBL" id="CEK82631.1"/>
    </source>
</evidence>
<dbReference type="GO" id="GO:0006261">
    <property type="term" value="P:DNA-templated DNA replication"/>
    <property type="evidence" value="ECO:0007669"/>
    <property type="project" value="TreeGrafter"/>
</dbReference>
<feature type="compositionally biased region" description="Polar residues" evidence="1">
    <location>
        <begin position="40"/>
        <end position="53"/>
    </location>
</feature>
<accession>A0A0B7APU6</accession>
<name>A0A0B7APU6_9EUPU</name>
<dbReference type="EMBL" id="HACG01035767">
    <property type="protein sequence ID" value="CEK82632.1"/>
    <property type="molecule type" value="Transcribed_RNA"/>
</dbReference>
<dbReference type="GO" id="GO:0043625">
    <property type="term" value="C:delta DNA polymerase complex"/>
    <property type="evidence" value="ECO:0007669"/>
    <property type="project" value="TreeGrafter"/>
</dbReference>
<feature type="region of interest" description="Disordered" evidence="1">
    <location>
        <begin position="1"/>
        <end position="55"/>
    </location>
</feature>
<proteinExistence type="predicted"/>
<dbReference type="PANTHER" id="PTHR14303:SF0">
    <property type="entry name" value="DNA POLYMERASE DELTA SUBUNIT 4"/>
    <property type="match status" value="1"/>
</dbReference>
<dbReference type="Pfam" id="PF04081">
    <property type="entry name" value="DNA_pol_delta_4"/>
    <property type="match status" value="1"/>
</dbReference>
<evidence type="ECO:0000313" key="3">
    <source>
        <dbReference type="EMBL" id="CEK82632.1"/>
    </source>
</evidence>